<organism evidence="1 2">
    <name type="scientific">Photobacterium lutimaris</name>
    <dbReference type="NCBI Taxonomy" id="388278"/>
    <lineage>
        <taxon>Bacteria</taxon>
        <taxon>Pseudomonadati</taxon>
        <taxon>Pseudomonadota</taxon>
        <taxon>Gammaproteobacteria</taxon>
        <taxon>Vibrionales</taxon>
        <taxon>Vibrionaceae</taxon>
        <taxon>Photobacterium</taxon>
    </lineage>
</organism>
<comment type="caution">
    <text evidence="1">The sequence shown here is derived from an EMBL/GenBank/DDBJ whole genome shotgun (WGS) entry which is preliminary data.</text>
</comment>
<dbReference type="Proteomes" id="UP000241222">
    <property type="component" value="Unassembled WGS sequence"/>
</dbReference>
<accession>A0A2T3J4M6</accession>
<proteinExistence type="predicted"/>
<dbReference type="RefSeq" id="WP_107347557.1">
    <property type="nucleotide sequence ID" value="NZ_PYMH01000001.1"/>
</dbReference>
<dbReference type="EMBL" id="PYMH01000001">
    <property type="protein sequence ID" value="PSU36203.1"/>
    <property type="molecule type" value="Genomic_DNA"/>
</dbReference>
<gene>
    <name evidence="1" type="ORF">C9I99_04170</name>
</gene>
<evidence type="ECO:0000313" key="2">
    <source>
        <dbReference type="Proteomes" id="UP000241222"/>
    </source>
</evidence>
<dbReference type="AlphaFoldDB" id="A0A2T3J4M6"/>
<reference evidence="1 2" key="1">
    <citation type="submission" date="2018-03" db="EMBL/GenBank/DDBJ databases">
        <title>Whole genome sequencing of Histamine producing bacteria.</title>
        <authorList>
            <person name="Butler K."/>
        </authorList>
    </citation>
    <scope>NUCLEOTIDE SEQUENCE [LARGE SCALE GENOMIC DNA]</scope>
    <source>
        <strain evidence="1 2">JCM 13586</strain>
    </source>
</reference>
<evidence type="ECO:0000313" key="1">
    <source>
        <dbReference type="EMBL" id="PSU36203.1"/>
    </source>
</evidence>
<name>A0A2T3J4M6_9GAMM</name>
<keyword evidence="2" id="KW-1185">Reference proteome</keyword>
<protein>
    <submittedName>
        <fullName evidence="1">Uncharacterized protein</fullName>
    </submittedName>
</protein>
<sequence>MFYNDTLKLLDDAKWYVDNHLFVFFAGGPVYEPKDYSDCVLVDMVVFGDDDRIQLAIDLDNRKVYSTMFHCELDYSIIKKHFDSEFDLDKVIEYFKWFVKEGCSTQSWEEFDMRLLYEPIHQGFYELEIDQAIYVRYGLLEWYFSTNHGLIFNKQRMHKKVEVSGLDIISQKLQSTGLSG</sequence>